<name>A0A517Z1A0_9PLAN</name>
<evidence type="ECO:0000313" key="2">
    <source>
        <dbReference type="EMBL" id="QDU36245.1"/>
    </source>
</evidence>
<keyword evidence="1" id="KW-0472">Membrane</keyword>
<evidence type="ECO:0000313" key="3">
    <source>
        <dbReference type="Proteomes" id="UP000320496"/>
    </source>
</evidence>
<protein>
    <submittedName>
        <fullName evidence="2">Uncharacterized protein</fullName>
    </submittedName>
</protein>
<sequence length="83" mass="9032">MSLKLALILTATWSVLVVAAGAGLIWYIMEHPIPGARAEDRAAVAGSGLGTLASIGYGAIWIPLAFRIGKQMRERRERAQRER</sequence>
<dbReference type="KEGG" id="mri:Mal4_05290"/>
<keyword evidence="1" id="KW-1133">Transmembrane helix</keyword>
<reference evidence="2 3" key="1">
    <citation type="submission" date="2019-02" db="EMBL/GenBank/DDBJ databases">
        <title>Deep-cultivation of Planctomycetes and their phenomic and genomic characterization uncovers novel biology.</title>
        <authorList>
            <person name="Wiegand S."/>
            <person name="Jogler M."/>
            <person name="Boedeker C."/>
            <person name="Pinto D."/>
            <person name="Vollmers J."/>
            <person name="Rivas-Marin E."/>
            <person name="Kohn T."/>
            <person name="Peeters S.H."/>
            <person name="Heuer A."/>
            <person name="Rast P."/>
            <person name="Oberbeckmann S."/>
            <person name="Bunk B."/>
            <person name="Jeske O."/>
            <person name="Meyerdierks A."/>
            <person name="Storesund J.E."/>
            <person name="Kallscheuer N."/>
            <person name="Luecker S."/>
            <person name="Lage O.M."/>
            <person name="Pohl T."/>
            <person name="Merkel B.J."/>
            <person name="Hornburger P."/>
            <person name="Mueller R.-W."/>
            <person name="Bruemmer F."/>
            <person name="Labrenz M."/>
            <person name="Spormann A.M."/>
            <person name="Op den Camp H."/>
            <person name="Overmann J."/>
            <person name="Amann R."/>
            <person name="Jetten M.S.M."/>
            <person name="Mascher T."/>
            <person name="Medema M.H."/>
            <person name="Devos D.P."/>
            <person name="Kaster A.-K."/>
            <person name="Ovreas L."/>
            <person name="Rohde M."/>
            <person name="Galperin M.Y."/>
            <person name="Jogler C."/>
        </authorList>
    </citation>
    <scope>NUCLEOTIDE SEQUENCE [LARGE SCALE GENOMIC DNA]</scope>
    <source>
        <strain evidence="2 3">Mal4</strain>
    </source>
</reference>
<feature type="transmembrane region" description="Helical" evidence="1">
    <location>
        <begin position="45"/>
        <end position="66"/>
    </location>
</feature>
<proteinExistence type="predicted"/>
<dbReference type="EMBL" id="CP036275">
    <property type="protein sequence ID" value="QDU36245.1"/>
    <property type="molecule type" value="Genomic_DNA"/>
</dbReference>
<keyword evidence="1" id="KW-0812">Transmembrane</keyword>
<keyword evidence="3" id="KW-1185">Reference proteome</keyword>
<dbReference type="Proteomes" id="UP000320496">
    <property type="component" value="Chromosome"/>
</dbReference>
<accession>A0A517Z1A0</accession>
<evidence type="ECO:0000256" key="1">
    <source>
        <dbReference type="SAM" id="Phobius"/>
    </source>
</evidence>
<dbReference type="AlphaFoldDB" id="A0A517Z1A0"/>
<dbReference type="RefSeq" id="WP_197444031.1">
    <property type="nucleotide sequence ID" value="NZ_CP036275.1"/>
</dbReference>
<organism evidence="2 3">
    <name type="scientific">Maioricimonas rarisocia</name>
    <dbReference type="NCBI Taxonomy" id="2528026"/>
    <lineage>
        <taxon>Bacteria</taxon>
        <taxon>Pseudomonadati</taxon>
        <taxon>Planctomycetota</taxon>
        <taxon>Planctomycetia</taxon>
        <taxon>Planctomycetales</taxon>
        <taxon>Planctomycetaceae</taxon>
        <taxon>Maioricimonas</taxon>
    </lineage>
</organism>
<gene>
    <name evidence="2" type="ORF">Mal4_05290</name>
</gene>